<accession>C7N223</accession>
<reference evidence="9 10" key="1">
    <citation type="journal article" date="2009" name="Stand. Genomic Sci.">
        <title>Complete genome sequence of Slackia heliotrinireducens type strain (RHS 1).</title>
        <authorList>
            <person name="Pukall R."/>
            <person name="Lapidus A."/>
            <person name="Nolan M."/>
            <person name="Copeland A."/>
            <person name="Glavina Del Rio T."/>
            <person name="Lucas S."/>
            <person name="Chen F."/>
            <person name="Tice H."/>
            <person name="Cheng J.F."/>
            <person name="Chertkov O."/>
            <person name="Bruce D."/>
            <person name="Goodwin L."/>
            <person name="Kuske C."/>
            <person name="Brettin T."/>
            <person name="Detter J.C."/>
            <person name="Han C."/>
            <person name="Pitluck S."/>
            <person name="Pati A."/>
            <person name="Mavrommatis K."/>
            <person name="Ivanova N."/>
            <person name="Ovchinnikova G."/>
            <person name="Chen A."/>
            <person name="Palaniappan K."/>
            <person name="Schneider S."/>
            <person name="Rohde M."/>
            <person name="Chain P."/>
            <person name="D'haeseleer P."/>
            <person name="Goker M."/>
            <person name="Bristow J."/>
            <person name="Eisen J.A."/>
            <person name="Markowitz V."/>
            <person name="Kyrpides N.C."/>
            <person name="Klenk H.P."/>
            <person name="Hugenholtz P."/>
        </authorList>
    </citation>
    <scope>NUCLEOTIDE SEQUENCE [LARGE SCALE GENOMIC DNA]</scope>
    <source>
        <strain evidence="10">ATCC 29202 / DSM 20476 / NCTC 11029 / RHS 1</strain>
    </source>
</reference>
<organism evidence="9 10">
    <name type="scientific">Slackia heliotrinireducens (strain ATCC 29202 / DSM 20476 / NCTC 11029 / RHS 1)</name>
    <name type="common">Peptococcus heliotrinreducens</name>
    <dbReference type="NCBI Taxonomy" id="471855"/>
    <lineage>
        <taxon>Bacteria</taxon>
        <taxon>Bacillati</taxon>
        <taxon>Actinomycetota</taxon>
        <taxon>Coriobacteriia</taxon>
        <taxon>Eggerthellales</taxon>
        <taxon>Eggerthellaceae</taxon>
        <taxon>Slackia</taxon>
    </lineage>
</organism>
<keyword evidence="7" id="KW-0411">Iron-sulfur</keyword>
<dbReference type="GO" id="GO:0051539">
    <property type="term" value="F:4 iron, 4 sulfur cluster binding"/>
    <property type="evidence" value="ECO:0007669"/>
    <property type="project" value="UniProtKB-KW"/>
</dbReference>
<feature type="domain" description="4Fe-4S ferredoxin-type" evidence="8">
    <location>
        <begin position="3"/>
        <end position="33"/>
    </location>
</feature>
<dbReference type="Gene3D" id="3.30.70.20">
    <property type="match status" value="2"/>
</dbReference>
<evidence type="ECO:0000256" key="5">
    <source>
        <dbReference type="ARBA" id="ARBA00022982"/>
    </source>
</evidence>
<dbReference type="SUPFAM" id="SSF54862">
    <property type="entry name" value="4Fe-4S ferredoxins"/>
    <property type="match status" value="1"/>
</dbReference>
<evidence type="ECO:0000259" key="8">
    <source>
        <dbReference type="PROSITE" id="PS51379"/>
    </source>
</evidence>
<dbReference type="RefSeq" id="WP_012799562.1">
    <property type="nucleotide sequence ID" value="NC_013165.1"/>
</dbReference>
<keyword evidence="5" id="KW-0249">Electron transport</keyword>
<dbReference type="GO" id="GO:0046872">
    <property type="term" value="F:metal ion binding"/>
    <property type="evidence" value="ECO:0007669"/>
    <property type="project" value="UniProtKB-KW"/>
</dbReference>
<gene>
    <name evidence="9" type="ordered locus">Shel_24560</name>
</gene>
<dbReference type="Pfam" id="PF13247">
    <property type="entry name" value="Fer4_11"/>
    <property type="match status" value="1"/>
</dbReference>
<evidence type="ECO:0000256" key="2">
    <source>
        <dbReference type="ARBA" id="ARBA00022485"/>
    </source>
</evidence>
<keyword evidence="1" id="KW-0813">Transport</keyword>
<dbReference type="InterPro" id="IPR050954">
    <property type="entry name" value="ET_IronSulfur_Cluster-Binding"/>
</dbReference>
<evidence type="ECO:0000256" key="3">
    <source>
        <dbReference type="ARBA" id="ARBA00022723"/>
    </source>
</evidence>
<dbReference type="PANTHER" id="PTHR43177">
    <property type="entry name" value="PROTEIN NRFC"/>
    <property type="match status" value="1"/>
</dbReference>
<dbReference type="InterPro" id="IPR017896">
    <property type="entry name" value="4Fe4S_Fe-S-bd"/>
</dbReference>
<dbReference type="eggNOG" id="COG0437">
    <property type="taxonomic scope" value="Bacteria"/>
</dbReference>
<dbReference type="PROSITE" id="PS00198">
    <property type="entry name" value="4FE4S_FER_1"/>
    <property type="match status" value="1"/>
</dbReference>
<sequence>MQYGFYFDGTRCTGCKTCVLACKDNKNLTSEQAFRQVYEFEGADGFTADDAGCWTVGSFTYYVSSACNHCATPACVEACPVGTMTKHEDTGLVYNDPETCIGCGSCVNACPYGAPQVDTEIQKSIKCDGCHARVEAGEMPICVAACPQRALEFGDIEELRAKYGDTAAIAPLPDPSQTTPSVCINPPVCFVDWSEADKGTVVNAMELRA</sequence>
<evidence type="ECO:0000313" key="9">
    <source>
        <dbReference type="EMBL" id="ACV23464.1"/>
    </source>
</evidence>
<dbReference type="HOGENOM" id="CLU_043374_2_0_11"/>
<name>C7N223_SLAHD</name>
<dbReference type="InterPro" id="IPR017900">
    <property type="entry name" value="4Fe4S_Fe_S_CS"/>
</dbReference>
<dbReference type="CDD" id="cd16371">
    <property type="entry name" value="DMSOR_beta_like"/>
    <property type="match status" value="1"/>
</dbReference>
<dbReference type="STRING" id="471855.Shel_24560"/>
<keyword evidence="10" id="KW-1185">Reference proteome</keyword>
<keyword evidence="3" id="KW-0479">Metal-binding</keyword>
<dbReference type="KEGG" id="shi:Shel_24560"/>
<keyword evidence="6" id="KW-0408">Iron</keyword>
<keyword evidence="2" id="KW-0004">4Fe-4S</keyword>
<dbReference type="Pfam" id="PF12800">
    <property type="entry name" value="Fer4_4"/>
    <property type="match status" value="1"/>
</dbReference>
<feature type="domain" description="4Fe-4S ferredoxin-type" evidence="8">
    <location>
        <begin position="91"/>
        <end position="120"/>
    </location>
</feature>
<proteinExistence type="predicted"/>
<keyword evidence="4" id="KW-0677">Repeat</keyword>
<protein>
    <submittedName>
        <fullName evidence="9">DMSO reductase, iron-sulfur subunit</fullName>
    </submittedName>
</protein>
<evidence type="ECO:0000256" key="6">
    <source>
        <dbReference type="ARBA" id="ARBA00023004"/>
    </source>
</evidence>
<evidence type="ECO:0000313" key="10">
    <source>
        <dbReference type="Proteomes" id="UP000002026"/>
    </source>
</evidence>
<evidence type="ECO:0000256" key="7">
    <source>
        <dbReference type="ARBA" id="ARBA00023014"/>
    </source>
</evidence>
<dbReference type="PANTHER" id="PTHR43177:SF5">
    <property type="entry name" value="ANAEROBIC DIMETHYL SULFOXIDE REDUCTASE CHAIN B-RELATED"/>
    <property type="match status" value="1"/>
</dbReference>
<dbReference type="EMBL" id="CP001684">
    <property type="protein sequence ID" value="ACV23464.1"/>
    <property type="molecule type" value="Genomic_DNA"/>
</dbReference>
<dbReference type="Proteomes" id="UP000002026">
    <property type="component" value="Chromosome"/>
</dbReference>
<evidence type="ECO:0000256" key="1">
    <source>
        <dbReference type="ARBA" id="ARBA00022448"/>
    </source>
</evidence>
<feature type="domain" description="4Fe-4S ferredoxin-type" evidence="8">
    <location>
        <begin position="58"/>
        <end position="89"/>
    </location>
</feature>
<dbReference type="AlphaFoldDB" id="C7N223"/>
<dbReference type="PROSITE" id="PS51379">
    <property type="entry name" value="4FE4S_FER_2"/>
    <property type="match status" value="3"/>
</dbReference>
<evidence type="ECO:0000256" key="4">
    <source>
        <dbReference type="ARBA" id="ARBA00022737"/>
    </source>
</evidence>